<feature type="region of interest" description="Disordered" evidence="9">
    <location>
        <begin position="75"/>
        <end position="97"/>
    </location>
</feature>
<sequence length="231" mass="25687">MDNNISREEEKNQKHESFLDFGYFPNSPFASWQNQAIKVHNSNNLHHLAVMNESSQPCSNRVAVDLKKSEKKAFTTGPANNTAVPNENNRTAPAPVVGWPPIRSFRKNFTSGSSSKLASDSTDDVPTKVSDRKTIENCPKTLFVKINMDGVPIGRKVDLKAYDSYEKLSYAVDELFRGLLAVSIMFLAQGESPADEDGKIVGGLLNGNREYTLVYEDNEGDRMLVGDVPWK</sequence>
<accession>A0A830BN47</accession>
<dbReference type="Gene3D" id="3.10.20.90">
    <property type="entry name" value="Phosphatidylinositol 3-kinase Catalytic Subunit, Chain A, domain 1"/>
    <property type="match status" value="1"/>
</dbReference>
<dbReference type="InterPro" id="IPR033389">
    <property type="entry name" value="AUX/IAA_dom"/>
</dbReference>
<evidence type="ECO:0000256" key="7">
    <source>
        <dbReference type="ARBA" id="ARBA00023294"/>
    </source>
</evidence>
<proteinExistence type="inferred from homology"/>
<dbReference type="Proteomes" id="UP000653305">
    <property type="component" value="Unassembled WGS sequence"/>
</dbReference>
<dbReference type="GO" id="GO:0006355">
    <property type="term" value="P:regulation of DNA-templated transcription"/>
    <property type="evidence" value="ECO:0007669"/>
    <property type="project" value="InterPro"/>
</dbReference>
<dbReference type="GO" id="GO:0009734">
    <property type="term" value="P:auxin-activated signaling pathway"/>
    <property type="evidence" value="ECO:0007669"/>
    <property type="project" value="UniProtKB-UniRule"/>
</dbReference>
<dbReference type="InterPro" id="IPR053793">
    <property type="entry name" value="PB1-like"/>
</dbReference>
<organism evidence="11 12">
    <name type="scientific">Phtheirospermum japonicum</name>
    <dbReference type="NCBI Taxonomy" id="374723"/>
    <lineage>
        <taxon>Eukaryota</taxon>
        <taxon>Viridiplantae</taxon>
        <taxon>Streptophyta</taxon>
        <taxon>Embryophyta</taxon>
        <taxon>Tracheophyta</taxon>
        <taxon>Spermatophyta</taxon>
        <taxon>Magnoliopsida</taxon>
        <taxon>eudicotyledons</taxon>
        <taxon>Gunneridae</taxon>
        <taxon>Pentapetalae</taxon>
        <taxon>asterids</taxon>
        <taxon>lamiids</taxon>
        <taxon>Lamiales</taxon>
        <taxon>Orobanchaceae</taxon>
        <taxon>Orobanchaceae incertae sedis</taxon>
        <taxon>Phtheirospermum</taxon>
    </lineage>
</organism>
<dbReference type="Pfam" id="PF02309">
    <property type="entry name" value="AUX_IAA"/>
    <property type="match status" value="1"/>
</dbReference>
<comment type="subcellular location">
    <subcellularLocation>
        <location evidence="1 8">Nucleus</location>
    </subcellularLocation>
</comment>
<comment type="caution">
    <text evidence="11">The sequence shown here is derived from an EMBL/GenBank/DDBJ whole genome shotgun (WGS) entry which is preliminary data.</text>
</comment>
<keyword evidence="6 8" id="KW-0539">Nucleus</keyword>
<evidence type="ECO:0000313" key="11">
    <source>
        <dbReference type="EMBL" id="GFP85663.1"/>
    </source>
</evidence>
<comment type="similarity">
    <text evidence="2 8">Belongs to the Aux/IAA family.</text>
</comment>
<evidence type="ECO:0000256" key="4">
    <source>
        <dbReference type="ARBA" id="ARBA00023015"/>
    </source>
</evidence>
<evidence type="ECO:0000259" key="10">
    <source>
        <dbReference type="PROSITE" id="PS51745"/>
    </source>
</evidence>
<dbReference type="PANTHER" id="PTHR31734:SF2">
    <property type="entry name" value="AUXIN-RESPONSIVE PROTEIN IAA26"/>
    <property type="match status" value="1"/>
</dbReference>
<name>A0A830BN47_9LAMI</name>
<dbReference type="GO" id="GO:0005634">
    <property type="term" value="C:nucleus"/>
    <property type="evidence" value="ECO:0007669"/>
    <property type="project" value="UniProtKB-SubCell"/>
</dbReference>
<feature type="domain" description="PB1" evidence="10">
    <location>
        <begin position="141"/>
        <end position="231"/>
    </location>
</feature>
<reference evidence="11" key="1">
    <citation type="submission" date="2020-07" db="EMBL/GenBank/DDBJ databases">
        <title>Ethylene signaling mediates host invasion by parasitic plants.</title>
        <authorList>
            <person name="Yoshida S."/>
        </authorList>
    </citation>
    <scope>NUCLEOTIDE SEQUENCE</scope>
    <source>
        <strain evidence="11">Okayama</strain>
    </source>
</reference>
<evidence type="ECO:0000256" key="5">
    <source>
        <dbReference type="ARBA" id="ARBA00023163"/>
    </source>
</evidence>
<dbReference type="InterPro" id="IPR003311">
    <property type="entry name" value="AUX_IAA"/>
</dbReference>
<dbReference type="PANTHER" id="PTHR31734">
    <property type="entry name" value="AUXIN-RESPONSIVE PROTEIN IAA17"/>
    <property type="match status" value="1"/>
</dbReference>
<keyword evidence="12" id="KW-1185">Reference proteome</keyword>
<dbReference type="AlphaFoldDB" id="A0A830BN47"/>
<evidence type="ECO:0000313" key="12">
    <source>
        <dbReference type="Proteomes" id="UP000653305"/>
    </source>
</evidence>
<comment type="subunit">
    <text evidence="8">Homodimers and heterodimers.</text>
</comment>
<dbReference type="EMBL" id="BMAC01000110">
    <property type="protein sequence ID" value="GFP85663.1"/>
    <property type="molecule type" value="Genomic_DNA"/>
</dbReference>
<protein>
    <recommendedName>
        <fullName evidence="8">Auxin-responsive protein</fullName>
    </recommendedName>
</protein>
<keyword evidence="4 8" id="KW-0805">Transcription regulation</keyword>
<comment type="function">
    <text evidence="8">Aux/IAA proteins are short-lived transcriptional factors that function as repressors of early auxin response genes at low auxin concentrations.</text>
</comment>
<evidence type="ECO:0000256" key="9">
    <source>
        <dbReference type="SAM" id="MobiDB-lite"/>
    </source>
</evidence>
<dbReference type="SUPFAM" id="SSF54277">
    <property type="entry name" value="CAD &amp; PB1 domains"/>
    <property type="match status" value="1"/>
</dbReference>
<evidence type="ECO:0000256" key="1">
    <source>
        <dbReference type="ARBA" id="ARBA00004123"/>
    </source>
</evidence>
<keyword evidence="7 8" id="KW-0927">Auxin signaling pathway</keyword>
<dbReference type="OrthoDB" id="615826at2759"/>
<evidence type="ECO:0000256" key="8">
    <source>
        <dbReference type="RuleBase" id="RU004549"/>
    </source>
</evidence>
<evidence type="ECO:0000256" key="3">
    <source>
        <dbReference type="ARBA" id="ARBA00022491"/>
    </source>
</evidence>
<evidence type="ECO:0000256" key="2">
    <source>
        <dbReference type="ARBA" id="ARBA00006728"/>
    </source>
</evidence>
<keyword evidence="5 8" id="KW-0804">Transcription</keyword>
<feature type="compositionally biased region" description="Polar residues" evidence="9">
    <location>
        <begin position="77"/>
        <end position="91"/>
    </location>
</feature>
<keyword evidence="3 8" id="KW-0678">Repressor</keyword>
<dbReference type="PROSITE" id="PS51745">
    <property type="entry name" value="PB1"/>
    <property type="match status" value="1"/>
</dbReference>
<gene>
    <name evidence="11" type="ORF">PHJA_000710000</name>
</gene>
<evidence type="ECO:0000256" key="6">
    <source>
        <dbReference type="ARBA" id="ARBA00023242"/>
    </source>
</evidence>